<evidence type="ECO:0000256" key="2">
    <source>
        <dbReference type="ARBA" id="ARBA00022679"/>
    </source>
</evidence>
<dbReference type="CDD" id="cd03354">
    <property type="entry name" value="LbH_SAT"/>
    <property type="match status" value="1"/>
</dbReference>
<accession>A0A291R0X0</accession>
<dbReference type="SUPFAM" id="SSF51161">
    <property type="entry name" value="Trimeric LpxA-like enzymes"/>
    <property type="match status" value="1"/>
</dbReference>
<dbReference type="KEGG" id="cbae:COR50_12695"/>
<dbReference type="InterPro" id="IPR011004">
    <property type="entry name" value="Trimer_LpxA-like_sf"/>
</dbReference>
<dbReference type="GO" id="GO:0008652">
    <property type="term" value="P:amino acid biosynthetic process"/>
    <property type="evidence" value="ECO:0007669"/>
    <property type="project" value="UniProtKB-KW"/>
</dbReference>
<evidence type="ECO:0000256" key="1">
    <source>
        <dbReference type="ARBA" id="ARBA00022605"/>
    </source>
</evidence>
<evidence type="ECO:0000313" key="4">
    <source>
        <dbReference type="EMBL" id="ATL49850.1"/>
    </source>
</evidence>
<proteinExistence type="predicted"/>
<organism evidence="4 5">
    <name type="scientific">Chitinophaga caeni</name>
    <dbReference type="NCBI Taxonomy" id="2029983"/>
    <lineage>
        <taxon>Bacteria</taxon>
        <taxon>Pseudomonadati</taxon>
        <taxon>Bacteroidota</taxon>
        <taxon>Chitinophagia</taxon>
        <taxon>Chitinophagales</taxon>
        <taxon>Chitinophagaceae</taxon>
        <taxon>Chitinophaga</taxon>
    </lineage>
</organism>
<evidence type="ECO:0000313" key="5">
    <source>
        <dbReference type="Proteomes" id="UP000220133"/>
    </source>
</evidence>
<dbReference type="InterPro" id="IPR045304">
    <property type="entry name" value="LbH_SAT"/>
</dbReference>
<dbReference type="InterPro" id="IPR042122">
    <property type="entry name" value="Ser_AcTrfase_N_sf"/>
</dbReference>
<dbReference type="GO" id="GO:0016746">
    <property type="term" value="F:acyltransferase activity"/>
    <property type="evidence" value="ECO:0007669"/>
    <property type="project" value="UniProtKB-KW"/>
</dbReference>
<dbReference type="EMBL" id="CP023777">
    <property type="protein sequence ID" value="ATL49850.1"/>
    <property type="molecule type" value="Genomic_DNA"/>
</dbReference>
<keyword evidence="3" id="KW-0012">Acyltransferase</keyword>
<dbReference type="AlphaFoldDB" id="A0A291R0X0"/>
<name>A0A291R0X0_9BACT</name>
<gene>
    <name evidence="4" type="ORF">COR50_12695</name>
</gene>
<keyword evidence="1" id="KW-0028">Amino-acid biosynthesis</keyword>
<evidence type="ECO:0000256" key="3">
    <source>
        <dbReference type="ARBA" id="ARBA00023315"/>
    </source>
</evidence>
<dbReference type="OrthoDB" id="9801456at2"/>
<dbReference type="Proteomes" id="UP000220133">
    <property type="component" value="Chromosome"/>
</dbReference>
<reference evidence="4 5" key="1">
    <citation type="submission" date="2017-10" db="EMBL/GenBank/DDBJ databases">
        <title>Paenichitinophaga pekingensis gen. nov., sp. nov., isolated from activated sludge.</title>
        <authorList>
            <person name="Jin D."/>
            <person name="Kong X."/>
            <person name="Deng Y."/>
            <person name="Bai Z."/>
        </authorList>
    </citation>
    <scope>NUCLEOTIDE SEQUENCE [LARGE SCALE GENOMIC DNA]</scope>
    <source>
        <strain evidence="4 5">13</strain>
    </source>
</reference>
<dbReference type="Gene3D" id="2.160.10.10">
    <property type="entry name" value="Hexapeptide repeat proteins"/>
    <property type="match status" value="1"/>
</dbReference>
<sequence>MDNFLHSLQERHAAAAAAAYPCTEIVHSFCNRLINWMFPEHTGRVLPKDEIIAYMQQLQTDLTHLLEPIAQQLLQSPGVTAAEFMEMVPGIYDDLTKDAEAILAGDPAATCQYEIIRTYPGFYAVASYRIAHALHLLRIPLMPRIITEIAHTRTGVDIHPAATIAPYFCIDHGTGIVIGETTIIGMHVKLYQGVTLGALSVDKSMAQSKRHPTIEDHVVIYSGATILGGDTVIGHHSIIGGNVWMIKSVPPYSRIYYRPDGSMNIIENRNI</sequence>
<keyword evidence="2 4" id="KW-0808">Transferase</keyword>
<dbReference type="PANTHER" id="PTHR42811">
    <property type="entry name" value="SERINE ACETYLTRANSFERASE"/>
    <property type="match status" value="1"/>
</dbReference>
<protein>
    <submittedName>
        <fullName evidence="4">Serine acetyltransferase</fullName>
    </submittedName>
</protein>
<dbReference type="Gene3D" id="1.10.3130.10">
    <property type="entry name" value="serine acetyltransferase, domain 1"/>
    <property type="match status" value="1"/>
</dbReference>
<keyword evidence="5" id="KW-1185">Reference proteome</keyword>